<evidence type="ECO:0000313" key="4">
    <source>
        <dbReference type="EMBL" id="MDH5161423.1"/>
    </source>
</evidence>
<evidence type="ECO:0000256" key="1">
    <source>
        <dbReference type="ARBA" id="ARBA00008635"/>
    </source>
</evidence>
<name>A0AAW6SVX0_9BACI</name>
<dbReference type="InterPro" id="IPR034660">
    <property type="entry name" value="DinB/YfiT-like"/>
</dbReference>
<dbReference type="AlphaFoldDB" id="A0AAW6SVX0"/>
<evidence type="ECO:0000313" key="5">
    <source>
        <dbReference type="Proteomes" id="UP001159179"/>
    </source>
</evidence>
<proteinExistence type="inferred from homology"/>
<evidence type="ECO:0000256" key="2">
    <source>
        <dbReference type="ARBA" id="ARBA00022723"/>
    </source>
</evidence>
<keyword evidence="2 3" id="KW-0479">Metal-binding</keyword>
<comment type="similarity">
    <text evidence="1">Belongs to the DinB family.</text>
</comment>
<dbReference type="Pfam" id="PF05163">
    <property type="entry name" value="DinB"/>
    <property type="match status" value="1"/>
</dbReference>
<reference evidence="4" key="1">
    <citation type="submission" date="2023-03" db="EMBL/GenBank/DDBJ databases">
        <title>Bacterial isolates from washroom surfaces on a university campus.</title>
        <authorList>
            <person name="Holman D.B."/>
            <person name="Gzyl K.E."/>
            <person name="Taheri A.E."/>
        </authorList>
    </citation>
    <scope>NUCLEOTIDE SEQUENCE</scope>
    <source>
        <strain evidence="4">RD03</strain>
    </source>
</reference>
<dbReference type="SUPFAM" id="SSF109854">
    <property type="entry name" value="DinB/YfiT-like putative metalloenzymes"/>
    <property type="match status" value="1"/>
</dbReference>
<feature type="binding site" evidence="3">
    <location>
        <position position="48"/>
    </location>
    <ligand>
        <name>a divalent metal cation</name>
        <dbReference type="ChEBI" id="CHEBI:60240"/>
    </ligand>
</feature>
<protein>
    <submittedName>
        <fullName evidence="4">DinB family protein</fullName>
    </submittedName>
</protein>
<gene>
    <name evidence="4" type="ORF">P5X88_10770</name>
</gene>
<comment type="caution">
    <text evidence="4">The sequence shown here is derived from an EMBL/GenBank/DDBJ whole genome shotgun (WGS) entry which is preliminary data.</text>
</comment>
<feature type="binding site" evidence="3">
    <location>
        <position position="136"/>
    </location>
    <ligand>
        <name>a divalent metal cation</name>
        <dbReference type="ChEBI" id="CHEBI:60240"/>
    </ligand>
</feature>
<feature type="binding site" evidence="3">
    <location>
        <position position="140"/>
    </location>
    <ligand>
        <name>a divalent metal cation</name>
        <dbReference type="ChEBI" id="CHEBI:60240"/>
    </ligand>
</feature>
<evidence type="ECO:0000256" key="3">
    <source>
        <dbReference type="PIRSR" id="PIRSR607837-1"/>
    </source>
</evidence>
<dbReference type="PANTHER" id="PTHR37302:SF1">
    <property type="entry name" value="PROTEIN DINB"/>
    <property type="match status" value="1"/>
</dbReference>
<dbReference type="GO" id="GO:0046872">
    <property type="term" value="F:metal ion binding"/>
    <property type="evidence" value="ECO:0007669"/>
    <property type="project" value="UniProtKB-KW"/>
</dbReference>
<accession>A0AAW6SVX0</accession>
<organism evidence="4 5">
    <name type="scientific">Heyndrickxia oleronia</name>
    <dbReference type="NCBI Taxonomy" id="38875"/>
    <lineage>
        <taxon>Bacteria</taxon>
        <taxon>Bacillati</taxon>
        <taxon>Bacillota</taxon>
        <taxon>Bacilli</taxon>
        <taxon>Bacillales</taxon>
        <taxon>Bacillaceae</taxon>
        <taxon>Heyndrickxia</taxon>
    </lineage>
</organism>
<dbReference type="PANTHER" id="PTHR37302">
    <property type="entry name" value="SLR1116 PROTEIN"/>
    <property type="match status" value="1"/>
</dbReference>
<dbReference type="Proteomes" id="UP001159179">
    <property type="component" value="Unassembled WGS sequence"/>
</dbReference>
<dbReference type="Gene3D" id="1.20.120.450">
    <property type="entry name" value="dinb family like domain"/>
    <property type="match status" value="1"/>
</dbReference>
<sequence>MKHPSIKKYEYHNWANDKLFKRLKELPDEVYDTELKSVFPSISATLLHMYLTDVVWLNTMQGVSFEETKTKVGMKASDLKAVSMKEMEMEFVKLRAEYDQFFSQLENLDHLSQYEHPVYGILNATYVELIDHVVNHGTYHRGNITAMLNQQGYSGTPTDYVYYLYEVGKNKFR</sequence>
<dbReference type="EMBL" id="JAROYP010000005">
    <property type="protein sequence ID" value="MDH5161423.1"/>
    <property type="molecule type" value="Genomic_DNA"/>
</dbReference>
<dbReference type="InterPro" id="IPR007837">
    <property type="entry name" value="DinB"/>
</dbReference>
<dbReference type="RefSeq" id="WP_280616655.1">
    <property type="nucleotide sequence ID" value="NZ_JAROYP010000005.1"/>
</dbReference>